<name>A0A1I2BZQ7_9BACT</name>
<evidence type="ECO:0000259" key="1">
    <source>
        <dbReference type="PROSITE" id="PS51379"/>
    </source>
</evidence>
<dbReference type="OrthoDB" id="9795268at2"/>
<accession>A0A1I2BZQ7</accession>
<dbReference type="eggNOG" id="COG1145">
    <property type="taxonomic scope" value="Bacteria"/>
</dbReference>
<dbReference type="InParanoid" id="A0A1I2BZQ7"/>
<protein>
    <submittedName>
        <fullName evidence="2">4Fe-4S binding domain-containing protein</fullName>
    </submittedName>
</protein>
<proteinExistence type="predicted"/>
<dbReference type="PROSITE" id="PS51379">
    <property type="entry name" value="4FE4S_FER_2"/>
    <property type="match status" value="2"/>
</dbReference>
<keyword evidence="3" id="KW-1185">Reference proteome</keyword>
<evidence type="ECO:0000313" key="2">
    <source>
        <dbReference type="EMBL" id="SFE61465.1"/>
    </source>
</evidence>
<dbReference type="Pfam" id="PF13237">
    <property type="entry name" value="Fer4_10"/>
    <property type="match status" value="1"/>
</dbReference>
<dbReference type="SUPFAM" id="SSF54862">
    <property type="entry name" value="4Fe-4S ferredoxins"/>
    <property type="match status" value="1"/>
</dbReference>
<dbReference type="EMBL" id="FONA01000014">
    <property type="protein sequence ID" value="SFE61465.1"/>
    <property type="molecule type" value="Genomic_DNA"/>
</dbReference>
<feature type="domain" description="4Fe-4S ferredoxin-type" evidence="1">
    <location>
        <begin position="4"/>
        <end position="33"/>
    </location>
</feature>
<feature type="domain" description="4Fe-4S ferredoxin-type" evidence="1">
    <location>
        <begin position="34"/>
        <end position="63"/>
    </location>
</feature>
<dbReference type="Gene3D" id="3.30.70.20">
    <property type="match status" value="1"/>
</dbReference>
<dbReference type="Proteomes" id="UP000181976">
    <property type="component" value="Unassembled WGS sequence"/>
</dbReference>
<organism evidence="2 3">
    <name type="scientific">Thermophagus xiamenensis</name>
    <dbReference type="NCBI Taxonomy" id="385682"/>
    <lineage>
        <taxon>Bacteria</taxon>
        <taxon>Pseudomonadati</taxon>
        <taxon>Bacteroidota</taxon>
        <taxon>Bacteroidia</taxon>
        <taxon>Marinilabiliales</taxon>
        <taxon>Marinilabiliaceae</taxon>
        <taxon>Thermophagus</taxon>
    </lineage>
</organism>
<dbReference type="AlphaFoldDB" id="A0A1I2BZQ7"/>
<dbReference type="PANTHER" id="PTHR42895:SF1">
    <property type="entry name" value="IRON-SULFUR CLUSTER PROTEIN"/>
    <property type="match status" value="1"/>
</dbReference>
<dbReference type="RefSeq" id="WP_010527858.1">
    <property type="nucleotide sequence ID" value="NZ_AFSL01000063.1"/>
</dbReference>
<dbReference type="PANTHER" id="PTHR42895">
    <property type="entry name" value="IRON-SULFUR CLUSTER-BINDING PROTEIN-RELATED"/>
    <property type="match status" value="1"/>
</dbReference>
<reference evidence="2 3" key="1">
    <citation type="submission" date="2016-10" db="EMBL/GenBank/DDBJ databases">
        <authorList>
            <person name="de Groot N.N."/>
        </authorList>
    </citation>
    <scope>NUCLEOTIDE SEQUENCE [LARGE SCALE GENOMIC DNA]</scope>
    <source>
        <strain evidence="2 3">DSM 19012</strain>
    </source>
</reference>
<evidence type="ECO:0000313" key="3">
    <source>
        <dbReference type="Proteomes" id="UP000181976"/>
    </source>
</evidence>
<gene>
    <name evidence="2" type="ORF">SAMN05444380_11482</name>
</gene>
<dbReference type="InterPro" id="IPR052911">
    <property type="entry name" value="Corrinoid_activation_enz"/>
</dbReference>
<dbReference type="InterPro" id="IPR017896">
    <property type="entry name" value="4Fe4S_Fe-S-bd"/>
</dbReference>
<dbReference type="STRING" id="385682.SAMN05444380_11482"/>
<sequence>MIREIVQIDETLCDGCGNCIPNCHEGALALIDGKARLVSELMCDGLGACLGHCPQNAITIEKRETQPYNEVETIKQMVSKGKNTVIAHLKHLKEHQQKQYLQEGLEYLQSIKATLPFDIKDIIKELHHPGLQLIKNDHGGGCPGSKSISIKRSGTNTQMTEKLNQPSELQQWPVQLHLVNPAADYFRGKDLLLSADCVAFTMGNFHHKLLKGKMLAIACPKLDQGMEIYLKKLTHLIEEAQINTLTVAMMEVPCCGGLLNLAQKAATMTYRKVPIKKIIVSIEGEILKEEWV</sequence>